<evidence type="ECO:0000256" key="18">
    <source>
        <dbReference type="PIRSR" id="PIRSR038885-2"/>
    </source>
</evidence>
<evidence type="ECO:0000256" key="10">
    <source>
        <dbReference type="ARBA" id="ARBA00022982"/>
    </source>
</evidence>
<dbReference type="InterPro" id="IPR005797">
    <property type="entry name" value="Cyt_b/b6_N"/>
</dbReference>
<organism evidence="22">
    <name type="scientific">Callyspongia plicifera</name>
    <name type="common">Azure vase sponge</name>
    <dbReference type="NCBI Taxonomy" id="178539"/>
    <lineage>
        <taxon>Eukaryota</taxon>
        <taxon>Metazoa</taxon>
        <taxon>Porifera</taxon>
        <taxon>Demospongiae</taxon>
        <taxon>Heteroscleromorpha</taxon>
        <taxon>Haplosclerida</taxon>
        <taxon>Callyspongiidae</taxon>
        <taxon>Callyspongia</taxon>
    </lineage>
</organism>
<dbReference type="PANTHER" id="PTHR19271">
    <property type="entry name" value="CYTOCHROME B"/>
    <property type="match status" value="1"/>
</dbReference>
<gene>
    <name evidence="22" type="primary">cob</name>
</gene>
<dbReference type="AlphaFoldDB" id="I6LI97"/>
<evidence type="ECO:0000256" key="15">
    <source>
        <dbReference type="ARBA" id="ARBA00023136"/>
    </source>
</evidence>
<keyword evidence="12 18" id="KW-0408">Iron</keyword>
<dbReference type="InterPro" id="IPR030689">
    <property type="entry name" value="Cytochrome_b"/>
</dbReference>
<dbReference type="GO" id="GO:0005743">
    <property type="term" value="C:mitochondrial inner membrane"/>
    <property type="evidence" value="ECO:0007669"/>
    <property type="project" value="UniProtKB-SubCell"/>
</dbReference>
<comment type="similarity">
    <text evidence="16 19">Belongs to the cytochrome b family.</text>
</comment>
<evidence type="ECO:0000256" key="2">
    <source>
        <dbReference type="ARBA" id="ARBA00004448"/>
    </source>
</evidence>
<dbReference type="PANTHER" id="PTHR19271:SF16">
    <property type="entry name" value="CYTOCHROME B"/>
    <property type="match status" value="1"/>
</dbReference>
<feature type="transmembrane region" description="Helical" evidence="19">
    <location>
        <begin position="112"/>
        <end position="133"/>
    </location>
</feature>
<evidence type="ECO:0000256" key="7">
    <source>
        <dbReference type="ARBA" id="ARBA00022692"/>
    </source>
</evidence>
<evidence type="ECO:0000256" key="19">
    <source>
        <dbReference type="RuleBase" id="RU362117"/>
    </source>
</evidence>
<keyword evidence="15 19" id="KW-0472">Membrane</keyword>
<dbReference type="EMBL" id="EU237477">
    <property type="protein sequence ID" value="ABW76561.1"/>
    <property type="molecule type" value="Genomic_DNA"/>
</dbReference>
<dbReference type="InterPro" id="IPR027387">
    <property type="entry name" value="Cytb/b6-like_sf"/>
</dbReference>
<dbReference type="FunFam" id="1.20.810.10:FF:000002">
    <property type="entry name" value="Cytochrome b"/>
    <property type="match status" value="1"/>
</dbReference>
<evidence type="ECO:0000256" key="12">
    <source>
        <dbReference type="ARBA" id="ARBA00023004"/>
    </source>
</evidence>
<feature type="transmembrane region" description="Helical" evidence="19">
    <location>
        <begin position="179"/>
        <end position="200"/>
    </location>
</feature>
<evidence type="ECO:0000256" key="16">
    <source>
        <dbReference type="ARBA" id="ARBA00061233"/>
    </source>
</evidence>
<keyword evidence="11 19" id="KW-1133">Transmembrane helix</keyword>
<dbReference type="GO" id="GO:0046872">
    <property type="term" value="F:metal ion binding"/>
    <property type="evidence" value="ECO:0007669"/>
    <property type="project" value="UniProtKB-UniRule"/>
</dbReference>
<evidence type="ECO:0000256" key="17">
    <source>
        <dbReference type="PIRSR" id="PIRSR038885-1"/>
    </source>
</evidence>
<comment type="function">
    <text evidence="1 19">Component of the ubiquinol-cytochrome c reductase complex (complex III or cytochrome b-c1 complex) that is part of the mitochondrial respiratory chain. The b-c1 complex mediates electron transfer from ubiquinol to cytochrome c. Contributes to the generation of a proton gradient across the mitochondrial membrane that is then used for ATP synthesis.</text>
</comment>
<keyword evidence="6 19" id="KW-0679">Respiratory chain</keyword>
<dbReference type="PROSITE" id="PS51002">
    <property type="entry name" value="CYTB_NTER"/>
    <property type="match status" value="1"/>
</dbReference>
<dbReference type="CDD" id="cd00284">
    <property type="entry name" value="Cytochrome_b_N"/>
    <property type="match status" value="1"/>
</dbReference>
<dbReference type="GO" id="GO:0008121">
    <property type="term" value="F:quinol-cytochrome-c reductase activity"/>
    <property type="evidence" value="ECO:0007669"/>
    <property type="project" value="InterPro"/>
</dbReference>
<protein>
    <recommendedName>
        <fullName evidence="3 19">Cytochrome b</fullName>
    </recommendedName>
</protein>
<evidence type="ECO:0000256" key="5">
    <source>
        <dbReference type="ARBA" id="ARBA00022617"/>
    </source>
</evidence>
<evidence type="ECO:0000256" key="1">
    <source>
        <dbReference type="ARBA" id="ARBA00002566"/>
    </source>
</evidence>
<evidence type="ECO:0000259" key="21">
    <source>
        <dbReference type="PROSITE" id="PS51003"/>
    </source>
</evidence>
<dbReference type="SUPFAM" id="SSF81342">
    <property type="entry name" value="Transmembrane di-heme cytochromes"/>
    <property type="match status" value="1"/>
</dbReference>
<geneLocation type="mitochondrion" evidence="22"/>
<evidence type="ECO:0000256" key="3">
    <source>
        <dbReference type="ARBA" id="ARBA00013531"/>
    </source>
</evidence>
<dbReference type="GO" id="GO:0045275">
    <property type="term" value="C:respiratory chain complex III"/>
    <property type="evidence" value="ECO:0007669"/>
    <property type="project" value="InterPro"/>
</dbReference>
<dbReference type="Pfam" id="PF00033">
    <property type="entry name" value="Cytochrome_B"/>
    <property type="match status" value="1"/>
</dbReference>
<keyword evidence="14 19" id="KW-0496">Mitochondrion</keyword>
<evidence type="ECO:0000259" key="20">
    <source>
        <dbReference type="PROSITE" id="PS51002"/>
    </source>
</evidence>
<dbReference type="InterPro" id="IPR036150">
    <property type="entry name" value="Cyt_b/b6_C_sf"/>
</dbReference>
<evidence type="ECO:0000256" key="8">
    <source>
        <dbReference type="ARBA" id="ARBA00022723"/>
    </source>
</evidence>
<proteinExistence type="inferred from homology"/>
<evidence type="ECO:0000256" key="4">
    <source>
        <dbReference type="ARBA" id="ARBA00022448"/>
    </source>
</evidence>
<evidence type="ECO:0000256" key="14">
    <source>
        <dbReference type="ARBA" id="ARBA00023128"/>
    </source>
</evidence>
<feature type="domain" description="Cytochrome b/b6 N-terminal region profile" evidence="20">
    <location>
        <begin position="2"/>
        <end position="210"/>
    </location>
</feature>
<dbReference type="InterPro" id="IPR005798">
    <property type="entry name" value="Cyt_b/b6_C"/>
</dbReference>
<feature type="transmembrane region" description="Helical" evidence="19">
    <location>
        <begin position="230"/>
        <end position="251"/>
    </location>
</feature>
<evidence type="ECO:0000256" key="11">
    <source>
        <dbReference type="ARBA" id="ARBA00022989"/>
    </source>
</evidence>
<feature type="transmembrane region" description="Helical" evidence="19">
    <location>
        <begin position="288"/>
        <end position="309"/>
    </location>
</feature>
<feature type="binding site" description="axial binding residue" evidence="18">
    <location>
        <position position="84"/>
    </location>
    <ligand>
        <name>heme b</name>
        <dbReference type="ChEBI" id="CHEBI:60344"/>
        <label>b562</label>
    </ligand>
    <ligandPart>
        <name>Fe</name>
        <dbReference type="ChEBI" id="CHEBI:18248"/>
    </ligandPart>
</feature>
<keyword evidence="5 18" id="KW-0349">Heme</keyword>
<keyword evidence="4 19" id="KW-0813">Transport</keyword>
<comment type="cofactor">
    <cofactor evidence="19">
        <name>heme b</name>
        <dbReference type="ChEBI" id="CHEBI:60344"/>
    </cofactor>
    <text evidence="19">Binds 2 heme groups non-covalently.</text>
</comment>
<dbReference type="GO" id="GO:0016491">
    <property type="term" value="F:oxidoreductase activity"/>
    <property type="evidence" value="ECO:0007669"/>
    <property type="project" value="UniProtKB-UniRule"/>
</dbReference>
<comment type="cofactor">
    <cofactor evidence="18">
        <name>heme</name>
        <dbReference type="ChEBI" id="CHEBI:30413"/>
    </cofactor>
    <text evidence="18">Binds 2 heme groups non-covalently.</text>
</comment>
<dbReference type="Pfam" id="PF00032">
    <property type="entry name" value="Cytochrom_B_C"/>
    <property type="match status" value="1"/>
</dbReference>
<dbReference type="GO" id="GO:0006122">
    <property type="term" value="P:mitochondrial electron transport, ubiquinol to cytochrome c"/>
    <property type="evidence" value="ECO:0007669"/>
    <property type="project" value="TreeGrafter"/>
</dbReference>
<dbReference type="InterPro" id="IPR048259">
    <property type="entry name" value="Cytochrome_b_N_euk/bac"/>
</dbReference>
<feature type="transmembrane region" description="Helical" evidence="19">
    <location>
        <begin position="76"/>
        <end position="100"/>
    </location>
</feature>
<feature type="transmembrane region" description="Helical" evidence="19">
    <location>
        <begin position="347"/>
        <end position="373"/>
    </location>
</feature>
<evidence type="ECO:0000256" key="13">
    <source>
        <dbReference type="ARBA" id="ARBA00023075"/>
    </source>
</evidence>
<evidence type="ECO:0000256" key="6">
    <source>
        <dbReference type="ARBA" id="ARBA00022660"/>
    </source>
</evidence>
<name>I6LI97_CALPJ</name>
<keyword evidence="9" id="KW-0999">Mitochondrion inner membrane</keyword>
<keyword evidence="10 19" id="KW-0249">Electron transport</keyword>
<keyword evidence="13" id="KW-0830">Ubiquinone</keyword>
<dbReference type="InterPro" id="IPR016174">
    <property type="entry name" value="Di-haem_cyt_TM"/>
</dbReference>
<feature type="transmembrane region" description="Helical" evidence="19">
    <location>
        <begin position="139"/>
        <end position="158"/>
    </location>
</feature>
<feature type="transmembrane region" description="Helical" evidence="19">
    <location>
        <begin position="30"/>
        <end position="56"/>
    </location>
</feature>
<dbReference type="InterPro" id="IPR048260">
    <property type="entry name" value="Cytochrome_b_C_euk/bac"/>
</dbReference>
<keyword evidence="8 18" id="KW-0479">Metal-binding</keyword>
<evidence type="ECO:0000313" key="22">
    <source>
        <dbReference type="EMBL" id="ABW76561.1"/>
    </source>
</evidence>
<dbReference type="PROSITE" id="PS51003">
    <property type="entry name" value="CYTB_CTER"/>
    <property type="match status" value="1"/>
</dbReference>
<dbReference type="CDD" id="cd00290">
    <property type="entry name" value="cytochrome_b_C"/>
    <property type="match status" value="1"/>
</dbReference>
<feature type="binding site" description="axial binding residue" evidence="18">
    <location>
        <position position="98"/>
    </location>
    <ligand>
        <name>heme b</name>
        <dbReference type="ChEBI" id="CHEBI:60344"/>
        <label>b566</label>
    </ligand>
    <ligandPart>
        <name>Fe</name>
        <dbReference type="ChEBI" id="CHEBI:18248"/>
    </ligandPart>
</feature>
<accession>I6LI97</accession>
<reference evidence="22" key="1">
    <citation type="journal article" date="2008" name="Gene">
        <title>The mitochondrial genome of Hydra oligactis (Cnidaria, Hydrozoa) sheds new light on animal mtDNA evolution and cnidarian phylogeny.</title>
        <authorList>
            <person name="Kayal E."/>
            <person name="Lavrov D.V."/>
        </authorList>
    </citation>
    <scope>NUCLEOTIDE SEQUENCE</scope>
</reference>
<feature type="binding site" description="axial binding residue" evidence="18">
    <location>
        <position position="183"/>
    </location>
    <ligand>
        <name>heme b</name>
        <dbReference type="ChEBI" id="CHEBI:60344"/>
        <label>b562</label>
    </ligand>
    <ligandPart>
        <name>Fe</name>
        <dbReference type="ChEBI" id="CHEBI:18248"/>
    </ligandPart>
</feature>
<feature type="transmembrane region" description="Helical" evidence="19">
    <location>
        <begin position="321"/>
        <end position="341"/>
    </location>
</feature>
<dbReference type="PIRSF" id="PIRSF038885">
    <property type="entry name" value="COB"/>
    <property type="match status" value="1"/>
</dbReference>
<feature type="binding site" description="axial binding residue" evidence="18">
    <location>
        <position position="197"/>
    </location>
    <ligand>
        <name>heme b</name>
        <dbReference type="ChEBI" id="CHEBI:60344"/>
        <label>b566</label>
    </ligand>
    <ligandPart>
        <name>Fe</name>
        <dbReference type="ChEBI" id="CHEBI:18248"/>
    </ligandPart>
</feature>
<feature type="domain" description="Cytochrome b/b6 C-terminal region profile" evidence="21">
    <location>
        <begin position="211"/>
        <end position="381"/>
    </location>
</feature>
<feature type="binding site" evidence="17">
    <location>
        <position position="202"/>
    </location>
    <ligand>
        <name>a ubiquinone</name>
        <dbReference type="ChEBI" id="CHEBI:16389"/>
    </ligand>
</feature>
<keyword evidence="7 19" id="KW-0812">Transmembrane</keyword>
<dbReference type="Gene3D" id="1.20.810.10">
    <property type="entry name" value="Cytochrome Bc1 Complex, Chain C"/>
    <property type="match status" value="1"/>
</dbReference>
<evidence type="ECO:0000256" key="9">
    <source>
        <dbReference type="ARBA" id="ARBA00022792"/>
    </source>
</evidence>
<comment type="subcellular location">
    <subcellularLocation>
        <location evidence="2">Mitochondrion inner membrane</location>
        <topology evidence="2">Multi-pass membrane protein</topology>
    </subcellularLocation>
</comment>
<sequence>MTKSFRKENPVLSLVNGMFIDLPSPSNISYLWNFGSLLGFCLATQIVTGIFLAMHYCADVNLAFSSVDYITRDVNYGLVFRYLHANGAHMFFLCVYIHIGRGIYYGSYTKQIVWNVGVLLYILMMGTAFMGYVLPWGQMSFWAASVITGLLSAIPYIGEDVVRWVLGGFGVSNATLNRFYSLHYLLPFILAGLSLVHLIALHEGGSNNPIGVRSDIDKIPFHNYYAFKDLYGVVVLAMVLSVFVFSPPYLLGDPENFRQANPLVTPTHIQPEWYFLFAYAILRSIPSKLWGVVALVSSLLVLFLIPLLHKSQLRGLTFRPLSKMLFWFLVADFLLLTWIGGNPGESPYIFIGGMASIFYFSYFLILSPLAGYLENKFLGLVS</sequence>
<dbReference type="SUPFAM" id="SSF81648">
    <property type="entry name" value="a domain/subunit of cytochrome bc1 complex (Ubiquinol-cytochrome c reductase)"/>
    <property type="match status" value="1"/>
</dbReference>